<evidence type="ECO:0000256" key="5">
    <source>
        <dbReference type="ARBA" id="ARBA00056164"/>
    </source>
</evidence>
<evidence type="ECO:0000256" key="3">
    <source>
        <dbReference type="ARBA" id="ARBA00023110"/>
    </source>
</evidence>
<evidence type="ECO:0000256" key="7">
    <source>
        <dbReference type="RuleBase" id="RU003915"/>
    </source>
</evidence>
<comment type="catalytic activity">
    <reaction evidence="1 6 7">
        <text>[protein]-peptidylproline (omega=180) = [protein]-peptidylproline (omega=0)</text>
        <dbReference type="Rhea" id="RHEA:16237"/>
        <dbReference type="Rhea" id="RHEA-COMP:10747"/>
        <dbReference type="Rhea" id="RHEA-COMP:10748"/>
        <dbReference type="ChEBI" id="CHEBI:83833"/>
        <dbReference type="ChEBI" id="CHEBI:83834"/>
        <dbReference type="EC" id="5.2.1.8"/>
    </reaction>
</comment>
<feature type="compositionally biased region" description="Low complexity" evidence="8">
    <location>
        <begin position="39"/>
        <end position="51"/>
    </location>
</feature>
<organism evidence="11 12">
    <name type="scientific">Massilia cellulosiltytica</name>
    <dbReference type="NCBI Taxonomy" id="2683234"/>
    <lineage>
        <taxon>Bacteria</taxon>
        <taxon>Pseudomonadati</taxon>
        <taxon>Pseudomonadota</taxon>
        <taxon>Betaproteobacteria</taxon>
        <taxon>Burkholderiales</taxon>
        <taxon>Oxalobacteraceae</taxon>
        <taxon>Telluria group</taxon>
        <taxon>Massilia</taxon>
    </lineage>
</organism>
<dbReference type="SUPFAM" id="SSF54534">
    <property type="entry name" value="FKBP-like"/>
    <property type="match status" value="1"/>
</dbReference>
<evidence type="ECO:0000256" key="9">
    <source>
        <dbReference type="SAM" id="SignalP"/>
    </source>
</evidence>
<dbReference type="PANTHER" id="PTHR43811:SF19">
    <property type="entry name" value="39 KDA FK506-BINDING NUCLEAR PROTEIN"/>
    <property type="match status" value="1"/>
</dbReference>
<dbReference type="InterPro" id="IPR046357">
    <property type="entry name" value="PPIase_dom_sf"/>
</dbReference>
<dbReference type="GO" id="GO:0003755">
    <property type="term" value="F:peptidyl-prolyl cis-trans isomerase activity"/>
    <property type="evidence" value="ECO:0007669"/>
    <property type="project" value="UniProtKB-UniRule"/>
</dbReference>
<dbReference type="RefSeq" id="WP_056124617.1">
    <property type="nucleotide sequence ID" value="NZ_CP168562.1"/>
</dbReference>
<dbReference type="AlphaFoldDB" id="A0A7X3K810"/>
<feature type="domain" description="PPIase FKBP-type" evidence="10">
    <location>
        <begin position="83"/>
        <end position="180"/>
    </location>
</feature>
<comment type="caution">
    <text evidence="11">The sequence shown here is derived from an EMBL/GenBank/DDBJ whole genome shotgun (WGS) entry which is preliminary data.</text>
</comment>
<evidence type="ECO:0000313" key="12">
    <source>
        <dbReference type="Proteomes" id="UP000443353"/>
    </source>
</evidence>
<evidence type="ECO:0000259" key="10">
    <source>
        <dbReference type="PROSITE" id="PS50059"/>
    </source>
</evidence>
<dbReference type="FunFam" id="3.10.50.40:FF:000006">
    <property type="entry name" value="Peptidyl-prolyl cis-trans isomerase"/>
    <property type="match status" value="1"/>
</dbReference>
<dbReference type="PROSITE" id="PS50059">
    <property type="entry name" value="FKBP_PPIASE"/>
    <property type="match status" value="1"/>
</dbReference>
<comment type="function">
    <text evidence="5">PPIases accelerate the folding of proteins.</text>
</comment>
<name>A0A7X3K810_9BURK</name>
<dbReference type="EMBL" id="WSES01000004">
    <property type="protein sequence ID" value="MVW61444.1"/>
    <property type="molecule type" value="Genomic_DNA"/>
</dbReference>
<dbReference type="Proteomes" id="UP000443353">
    <property type="component" value="Unassembled WGS sequence"/>
</dbReference>
<gene>
    <name evidence="11" type="ORF">GPY61_16055</name>
</gene>
<dbReference type="EC" id="5.2.1.8" evidence="7"/>
<proteinExistence type="inferred from homology"/>
<keyword evidence="4 6" id="KW-0413">Isomerase</keyword>
<dbReference type="Gene3D" id="3.10.50.40">
    <property type="match status" value="1"/>
</dbReference>
<evidence type="ECO:0000256" key="4">
    <source>
        <dbReference type="ARBA" id="ARBA00023235"/>
    </source>
</evidence>
<evidence type="ECO:0000256" key="2">
    <source>
        <dbReference type="ARBA" id="ARBA00006577"/>
    </source>
</evidence>
<dbReference type="Pfam" id="PF00254">
    <property type="entry name" value="FKBP_C"/>
    <property type="match status" value="1"/>
</dbReference>
<feature type="chain" id="PRO_5031240427" description="Peptidyl-prolyl cis-trans isomerase" evidence="9">
    <location>
        <begin position="20"/>
        <end position="180"/>
    </location>
</feature>
<evidence type="ECO:0000256" key="8">
    <source>
        <dbReference type="SAM" id="MobiDB-lite"/>
    </source>
</evidence>
<evidence type="ECO:0000313" key="11">
    <source>
        <dbReference type="EMBL" id="MVW61444.1"/>
    </source>
</evidence>
<dbReference type="PANTHER" id="PTHR43811">
    <property type="entry name" value="FKBP-TYPE PEPTIDYL-PROLYL CIS-TRANS ISOMERASE FKPA"/>
    <property type="match status" value="1"/>
</dbReference>
<accession>A0A7X3K810</accession>
<evidence type="ECO:0000256" key="6">
    <source>
        <dbReference type="PROSITE-ProRule" id="PRU00277"/>
    </source>
</evidence>
<evidence type="ECO:0000256" key="1">
    <source>
        <dbReference type="ARBA" id="ARBA00000971"/>
    </source>
</evidence>
<keyword evidence="3 6" id="KW-0697">Rotamase</keyword>
<dbReference type="InterPro" id="IPR001179">
    <property type="entry name" value="PPIase_FKBP_dom"/>
</dbReference>
<feature type="region of interest" description="Disordered" evidence="8">
    <location>
        <begin position="23"/>
        <end position="65"/>
    </location>
</feature>
<sequence>MIRRIAVASLLLAAVAANAQDASQQAGDGLQGPKDPAQATANAAHPGNPNNPVDPTPAGQEQQGPKVQVIDHVIGKGAEASVGSTVVVNYTGWFYKPLAAKQRGRKFDSSLDAGREPLEFQLGARQVIKGWEQGVQGMKVGGKRTLIIPSELAYGKRGAGGGSIPPDSDLIFDVELLKVK</sequence>
<keyword evidence="9" id="KW-0732">Signal</keyword>
<feature type="signal peptide" evidence="9">
    <location>
        <begin position="1"/>
        <end position="19"/>
    </location>
</feature>
<reference evidence="11 12" key="1">
    <citation type="submission" date="2019-12" db="EMBL/GenBank/DDBJ databases">
        <authorList>
            <person name="Li C."/>
            <person name="Zhao J."/>
        </authorList>
    </citation>
    <scope>NUCLEOTIDE SEQUENCE [LARGE SCALE GENOMIC DNA]</scope>
    <source>
        <strain evidence="11 12">NEAU-DD11</strain>
    </source>
</reference>
<protein>
    <recommendedName>
        <fullName evidence="7">Peptidyl-prolyl cis-trans isomerase</fullName>
        <ecNumber evidence="7">5.2.1.8</ecNumber>
    </recommendedName>
</protein>
<keyword evidence="12" id="KW-1185">Reference proteome</keyword>
<comment type="similarity">
    <text evidence="2 7">Belongs to the FKBP-type PPIase family.</text>
</comment>